<feature type="region of interest" description="Disordered" evidence="11">
    <location>
        <begin position="469"/>
        <end position="496"/>
    </location>
</feature>
<evidence type="ECO:0000256" key="10">
    <source>
        <dbReference type="PROSITE-ProRule" id="PRU10141"/>
    </source>
</evidence>
<evidence type="ECO:0000256" key="4">
    <source>
        <dbReference type="ARBA" id="ARBA00022737"/>
    </source>
</evidence>
<dbReference type="EMBL" id="CP049865">
    <property type="protein sequence ID" value="QIK73916.1"/>
    <property type="molecule type" value="Genomic_DNA"/>
</dbReference>
<dbReference type="GO" id="GO:0004674">
    <property type="term" value="F:protein serine/threonine kinase activity"/>
    <property type="evidence" value="ECO:0007669"/>
    <property type="project" value="UniProtKB-KW"/>
</dbReference>
<keyword evidence="16" id="KW-1185">Reference proteome</keyword>
<dbReference type="FunFam" id="1.10.510.10:FF:000021">
    <property type="entry name" value="Serine/threonine protein kinase"/>
    <property type="match status" value="1"/>
</dbReference>
<evidence type="ECO:0000256" key="9">
    <source>
        <dbReference type="ARBA" id="ARBA00048679"/>
    </source>
</evidence>
<dbReference type="KEGG" id="prv:G7070_10235"/>
<dbReference type="PROSITE" id="PS00107">
    <property type="entry name" value="PROTEIN_KINASE_ATP"/>
    <property type="match status" value="1"/>
</dbReference>
<dbReference type="PROSITE" id="PS50011">
    <property type="entry name" value="PROTEIN_KINASE_DOM"/>
    <property type="match status" value="1"/>
</dbReference>
<evidence type="ECO:0000256" key="8">
    <source>
        <dbReference type="ARBA" id="ARBA00047899"/>
    </source>
</evidence>
<dbReference type="Proteomes" id="UP000501058">
    <property type="component" value="Chromosome"/>
</dbReference>
<evidence type="ECO:0000256" key="5">
    <source>
        <dbReference type="ARBA" id="ARBA00022741"/>
    </source>
</evidence>
<gene>
    <name evidence="15" type="primary">pknB</name>
    <name evidence="15" type="ORF">G7070_10235</name>
</gene>
<dbReference type="NCBIfam" id="NF033483">
    <property type="entry name" value="PknB_PASTA_kin"/>
    <property type="match status" value="1"/>
</dbReference>
<keyword evidence="2" id="KW-0723">Serine/threonine-protein kinase</keyword>
<evidence type="ECO:0000256" key="12">
    <source>
        <dbReference type="SAM" id="Phobius"/>
    </source>
</evidence>
<evidence type="ECO:0000259" key="14">
    <source>
        <dbReference type="PROSITE" id="PS51178"/>
    </source>
</evidence>
<feature type="domain" description="PASTA" evidence="14">
    <location>
        <begin position="504"/>
        <end position="571"/>
    </location>
</feature>
<feature type="region of interest" description="Disordered" evidence="11">
    <location>
        <begin position="544"/>
        <end position="611"/>
    </location>
</feature>
<name>A0A6G7YB59_9ACTN</name>
<feature type="domain" description="PASTA" evidence="14">
    <location>
        <begin position="438"/>
        <end position="503"/>
    </location>
</feature>
<protein>
    <recommendedName>
        <fullName evidence="1">non-specific serine/threonine protein kinase</fullName>
        <ecNumber evidence="1">2.7.11.1</ecNumber>
    </recommendedName>
</protein>
<dbReference type="InterPro" id="IPR017441">
    <property type="entry name" value="Protein_kinase_ATP_BS"/>
</dbReference>
<dbReference type="InterPro" id="IPR011009">
    <property type="entry name" value="Kinase-like_dom_sf"/>
</dbReference>
<keyword evidence="4" id="KW-0677">Repeat</keyword>
<dbReference type="FunFam" id="3.30.200.20:FF:000035">
    <property type="entry name" value="Serine/threonine protein kinase Stk1"/>
    <property type="match status" value="1"/>
</dbReference>
<dbReference type="Pfam" id="PF03793">
    <property type="entry name" value="PASTA"/>
    <property type="match status" value="3"/>
</dbReference>
<dbReference type="InterPro" id="IPR005543">
    <property type="entry name" value="PASTA_dom"/>
</dbReference>
<evidence type="ECO:0000256" key="3">
    <source>
        <dbReference type="ARBA" id="ARBA00022679"/>
    </source>
</evidence>
<comment type="catalytic activity">
    <reaction evidence="8">
        <text>L-threonyl-[protein] + ATP = O-phospho-L-threonyl-[protein] + ADP + H(+)</text>
        <dbReference type="Rhea" id="RHEA:46608"/>
        <dbReference type="Rhea" id="RHEA-COMP:11060"/>
        <dbReference type="Rhea" id="RHEA-COMP:11605"/>
        <dbReference type="ChEBI" id="CHEBI:15378"/>
        <dbReference type="ChEBI" id="CHEBI:30013"/>
        <dbReference type="ChEBI" id="CHEBI:30616"/>
        <dbReference type="ChEBI" id="CHEBI:61977"/>
        <dbReference type="ChEBI" id="CHEBI:456216"/>
        <dbReference type="EC" id="2.7.11.1"/>
    </reaction>
</comment>
<evidence type="ECO:0000256" key="11">
    <source>
        <dbReference type="SAM" id="MobiDB-lite"/>
    </source>
</evidence>
<dbReference type="GO" id="GO:0005524">
    <property type="term" value="F:ATP binding"/>
    <property type="evidence" value="ECO:0007669"/>
    <property type="project" value="UniProtKB-UniRule"/>
</dbReference>
<evidence type="ECO:0000259" key="13">
    <source>
        <dbReference type="PROSITE" id="PS50011"/>
    </source>
</evidence>
<dbReference type="AlphaFoldDB" id="A0A6G7YB59"/>
<dbReference type="InterPro" id="IPR000719">
    <property type="entry name" value="Prot_kinase_dom"/>
</dbReference>
<accession>A0A6G7YB59</accession>
<keyword evidence="12" id="KW-0812">Transmembrane</keyword>
<feature type="binding site" evidence="10">
    <location>
        <position position="41"/>
    </location>
    <ligand>
        <name>ATP</name>
        <dbReference type="ChEBI" id="CHEBI:30616"/>
    </ligand>
</feature>
<dbReference type="SMART" id="SM00220">
    <property type="entry name" value="S_TKc"/>
    <property type="match status" value="1"/>
</dbReference>
<evidence type="ECO:0000313" key="15">
    <source>
        <dbReference type="EMBL" id="QIK73916.1"/>
    </source>
</evidence>
<keyword evidence="5 10" id="KW-0547">Nucleotide-binding</keyword>
<dbReference type="RefSeq" id="WP_166235180.1">
    <property type="nucleotide sequence ID" value="NZ_CP049865.1"/>
</dbReference>
<dbReference type="PROSITE" id="PS51178">
    <property type="entry name" value="PASTA"/>
    <property type="match status" value="3"/>
</dbReference>
<feature type="compositionally biased region" description="Low complexity" evidence="11">
    <location>
        <begin position="581"/>
        <end position="597"/>
    </location>
</feature>
<evidence type="ECO:0000256" key="2">
    <source>
        <dbReference type="ARBA" id="ARBA00022527"/>
    </source>
</evidence>
<reference evidence="15 16" key="1">
    <citation type="submission" date="2020-03" db="EMBL/GenBank/DDBJ databases">
        <title>Propioniciclava sp. nov., isolated from Hydrophilus acuminatus.</title>
        <authorList>
            <person name="Hyun D.-W."/>
            <person name="Bae J.-W."/>
        </authorList>
    </citation>
    <scope>NUCLEOTIDE SEQUENCE [LARGE SCALE GENOMIC DNA]</scope>
    <source>
        <strain evidence="15 16">HDW11</strain>
    </source>
</reference>
<dbReference type="SMART" id="SM00740">
    <property type="entry name" value="PASTA"/>
    <property type="match status" value="3"/>
</dbReference>
<dbReference type="Gene3D" id="3.30.10.20">
    <property type="match status" value="3"/>
</dbReference>
<feature type="domain" description="PASTA" evidence="14">
    <location>
        <begin position="365"/>
        <end position="432"/>
    </location>
</feature>
<dbReference type="PANTHER" id="PTHR43289:SF6">
    <property type="entry name" value="SERINE_THREONINE-PROTEIN KINASE NEKL-3"/>
    <property type="match status" value="1"/>
</dbReference>
<dbReference type="CDD" id="cd14014">
    <property type="entry name" value="STKc_PknB_like"/>
    <property type="match status" value="1"/>
</dbReference>
<dbReference type="EC" id="2.7.11.1" evidence="1"/>
<dbReference type="PROSITE" id="PS00108">
    <property type="entry name" value="PROTEIN_KINASE_ST"/>
    <property type="match status" value="1"/>
</dbReference>
<organism evidence="15 16">
    <name type="scientific">Propioniciclava coleopterorum</name>
    <dbReference type="NCBI Taxonomy" id="2714937"/>
    <lineage>
        <taxon>Bacteria</taxon>
        <taxon>Bacillati</taxon>
        <taxon>Actinomycetota</taxon>
        <taxon>Actinomycetes</taxon>
        <taxon>Propionibacteriales</taxon>
        <taxon>Propionibacteriaceae</taxon>
        <taxon>Propioniciclava</taxon>
    </lineage>
</organism>
<dbReference type="Gene3D" id="3.30.200.20">
    <property type="entry name" value="Phosphorylase Kinase, domain 1"/>
    <property type="match status" value="1"/>
</dbReference>
<feature type="compositionally biased region" description="Polar residues" evidence="11">
    <location>
        <begin position="549"/>
        <end position="560"/>
    </location>
</feature>
<sequence>MIDQPRILGGRYQVGRVIGRGGMALVSQARDLRLSRDVAVKELRIDLAGDPTFQERFRREAQAAAGLNHPNIVSVYDTGEELDPHSQTRVPFIVMELVEGRTLRDILREGRPILPQRALEFTVGVLEALAYSHRAGIVHRDIKPANVMLTTTGIVKVMDFGIARAVSDTSSTMTQTAAVIGTAQYLSPEQARGESVDARSDIYSAGCLLYELLVGRPPFQGDSPVSVAYQHVREQPVPPSQLDPEVTPAMDAVVLKALAKNPDDRYLTAEEMRDDVARILEGRPVTATIPLAGAALVAGEATELMPATAPTVAPTVVSPSEAPVEPEPVPEKPRSRARLWWTLAVVALLLVGLVSGWFLLQQQSRPKQVQVPAVINQTQPQAESALAGVGLKPDIEFVHGPNDATKDRVVTSSPQPGTEVLEGSTVKLTINQGPLFLTVPPGLTGKSFAEAKQALVTAGFNEASILQEEADRESADDKPDTVVAVDPPSGSSVASDSTIRLQVATGRAKVPYVRGKTLAQAEQTLKDAGFTNLATQEAFDPSMKAGEVMSTSPDADTTVQRSEKITIIVSKGPEPTPTPTPTSATPTPTSTPTSASPSPTPTKSGDDDENQ</sequence>
<evidence type="ECO:0000313" key="16">
    <source>
        <dbReference type="Proteomes" id="UP000501058"/>
    </source>
</evidence>
<comment type="catalytic activity">
    <reaction evidence="9">
        <text>L-seryl-[protein] + ATP = O-phospho-L-seryl-[protein] + ADP + H(+)</text>
        <dbReference type="Rhea" id="RHEA:17989"/>
        <dbReference type="Rhea" id="RHEA-COMP:9863"/>
        <dbReference type="Rhea" id="RHEA-COMP:11604"/>
        <dbReference type="ChEBI" id="CHEBI:15378"/>
        <dbReference type="ChEBI" id="CHEBI:29999"/>
        <dbReference type="ChEBI" id="CHEBI:30616"/>
        <dbReference type="ChEBI" id="CHEBI:83421"/>
        <dbReference type="ChEBI" id="CHEBI:456216"/>
        <dbReference type="EC" id="2.7.11.1"/>
    </reaction>
</comment>
<keyword evidence="6 15" id="KW-0418">Kinase</keyword>
<keyword evidence="12" id="KW-0472">Membrane</keyword>
<dbReference type="InterPro" id="IPR008271">
    <property type="entry name" value="Ser/Thr_kinase_AS"/>
</dbReference>
<dbReference type="Pfam" id="PF00069">
    <property type="entry name" value="Pkinase"/>
    <property type="match status" value="1"/>
</dbReference>
<dbReference type="PANTHER" id="PTHR43289">
    <property type="entry name" value="MITOGEN-ACTIVATED PROTEIN KINASE KINASE KINASE 20-RELATED"/>
    <property type="match status" value="1"/>
</dbReference>
<keyword evidence="12" id="KW-1133">Transmembrane helix</keyword>
<feature type="transmembrane region" description="Helical" evidence="12">
    <location>
        <begin position="339"/>
        <end position="360"/>
    </location>
</feature>
<feature type="domain" description="Protein kinase" evidence="13">
    <location>
        <begin position="12"/>
        <end position="280"/>
    </location>
</feature>
<dbReference type="GO" id="GO:0045717">
    <property type="term" value="P:negative regulation of fatty acid biosynthetic process"/>
    <property type="evidence" value="ECO:0007669"/>
    <property type="project" value="UniProtKB-ARBA"/>
</dbReference>
<evidence type="ECO:0000256" key="6">
    <source>
        <dbReference type="ARBA" id="ARBA00022777"/>
    </source>
</evidence>
<dbReference type="SUPFAM" id="SSF56112">
    <property type="entry name" value="Protein kinase-like (PK-like)"/>
    <property type="match status" value="1"/>
</dbReference>
<dbReference type="CDD" id="cd06577">
    <property type="entry name" value="PASTA_pknB"/>
    <property type="match status" value="3"/>
</dbReference>
<evidence type="ECO:0000256" key="7">
    <source>
        <dbReference type="ARBA" id="ARBA00022840"/>
    </source>
</evidence>
<dbReference type="SUPFAM" id="SSF54184">
    <property type="entry name" value="Penicillin-binding protein 2x (pbp-2x), c-terminal domain"/>
    <property type="match status" value="1"/>
</dbReference>
<keyword evidence="7 10" id="KW-0067">ATP-binding</keyword>
<proteinExistence type="predicted"/>
<dbReference type="Gene3D" id="1.10.510.10">
    <property type="entry name" value="Transferase(Phosphotransferase) domain 1"/>
    <property type="match status" value="1"/>
</dbReference>
<evidence type="ECO:0000256" key="1">
    <source>
        <dbReference type="ARBA" id="ARBA00012513"/>
    </source>
</evidence>
<keyword evidence="3" id="KW-0808">Transferase</keyword>